<dbReference type="SUPFAM" id="SSF56059">
    <property type="entry name" value="Glutathione synthetase ATP-binding domain-like"/>
    <property type="match status" value="1"/>
</dbReference>
<evidence type="ECO:0000313" key="1">
    <source>
        <dbReference type="EMBL" id="QIK38735.1"/>
    </source>
</evidence>
<evidence type="ECO:0000313" key="2">
    <source>
        <dbReference type="Proteomes" id="UP000502699"/>
    </source>
</evidence>
<sequence>MAEYAMQFTEIGIRVLSVAAPQILALLQDKARFAELGSRLPVPTPETIPFRTLAEFDAAYERLRFVYDALCIKPAQGVYGAGFRLVREGEDGLDGLLQGGSHSIQLDCLRRLLAQGMPAQTWLLMEYLPGPEYSLDAVADGNRLVALIQREKREDLYGQRLVARPELTDAAAELVARFGLMGLFID</sequence>
<dbReference type="EMBL" id="CP048029">
    <property type="protein sequence ID" value="QIK38735.1"/>
    <property type="molecule type" value="Genomic_DNA"/>
</dbReference>
<gene>
    <name evidence="1" type="ORF">GWK36_12940</name>
</gene>
<keyword evidence="2" id="KW-1185">Reference proteome</keyword>
<dbReference type="Gene3D" id="3.30.470.20">
    <property type="entry name" value="ATP-grasp fold, B domain"/>
    <property type="match status" value="1"/>
</dbReference>
<reference evidence="2" key="1">
    <citation type="submission" date="2020-01" db="EMBL/GenBank/DDBJ databases">
        <title>Caldichromatium gen. nov., sp. nov., a thermophilic purple sulfur bacterium member of the family Chromatiaceae isolated from Nakabusa hot spring, Japan.</title>
        <authorList>
            <person name="Saini M.K."/>
            <person name="Hanada S."/>
            <person name="Tank M."/>
        </authorList>
    </citation>
    <scope>NUCLEOTIDE SEQUENCE [LARGE SCALE GENOMIC DNA]</scope>
    <source>
        <strain evidence="2">No.7</strain>
    </source>
</reference>
<accession>A0A6G7VFU1</accession>
<protein>
    <submittedName>
        <fullName evidence="1">Uncharacterized protein</fullName>
    </submittedName>
</protein>
<proteinExistence type="predicted"/>
<organism evidence="1 2">
    <name type="scientific">Caldichromatium japonicum</name>
    <dbReference type="NCBI Taxonomy" id="2699430"/>
    <lineage>
        <taxon>Bacteria</taxon>
        <taxon>Pseudomonadati</taxon>
        <taxon>Pseudomonadota</taxon>
        <taxon>Gammaproteobacteria</taxon>
        <taxon>Chromatiales</taxon>
        <taxon>Chromatiaceae</taxon>
        <taxon>Caldichromatium</taxon>
    </lineage>
</organism>
<dbReference type="AlphaFoldDB" id="A0A6G7VFU1"/>
<name>A0A6G7VFU1_9GAMM</name>
<dbReference type="KEGG" id="cjap:GWK36_12940"/>
<dbReference type="Pfam" id="PF15632">
    <property type="entry name" value="ATPgrasp_Ter"/>
    <property type="match status" value="1"/>
</dbReference>
<dbReference type="RefSeq" id="WP_166271692.1">
    <property type="nucleotide sequence ID" value="NZ_CP048029.1"/>
</dbReference>
<dbReference type="Proteomes" id="UP000502699">
    <property type="component" value="Chromosome"/>
</dbReference>